<keyword evidence="3" id="KW-1185">Reference proteome</keyword>
<protein>
    <submittedName>
        <fullName evidence="2">Uncharacterized protein</fullName>
    </submittedName>
</protein>
<gene>
    <name evidence="2" type="ORF">ACTOB_007437</name>
</gene>
<sequence>MVVTGGARHVAPPLRLTRRGRVVVLALFFAMAVLASVVLFVTASRG</sequence>
<accession>A0ABY8WD87</accession>
<keyword evidence="1" id="KW-1133">Transmembrane helix</keyword>
<dbReference type="EMBL" id="CP126980">
    <property type="protein sequence ID" value="WIM95342.1"/>
    <property type="molecule type" value="Genomic_DNA"/>
</dbReference>
<dbReference type="RefSeq" id="WP_284916645.1">
    <property type="nucleotide sequence ID" value="NZ_CP126980.1"/>
</dbReference>
<proteinExistence type="predicted"/>
<feature type="transmembrane region" description="Helical" evidence="1">
    <location>
        <begin position="22"/>
        <end position="43"/>
    </location>
</feature>
<keyword evidence="1" id="KW-0472">Membrane</keyword>
<reference evidence="2 3" key="1">
    <citation type="submission" date="2023-06" db="EMBL/GenBank/DDBJ databases">
        <authorList>
            <person name="Yushchuk O."/>
            <person name="Binda E."/>
            <person name="Ruckert-Reed C."/>
            <person name="Fedorenko V."/>
            <person name="Kalinowski J."/>
            <person name="Marinelli F."/>
        </authorList>
    </citation>
    <scope>NUCLEOTIDE SEQUENCE [LARGE SCALE GENOMIC DNA]</scope>
    <source>
        <strain evidence="2 3">NRRL 3884</strain>
    </source>
</reference>
<evidence type="ECO:0000313" key="3">
    <source>
        <dbReference type="Proteomes" id="UP001240150"/>
    </source>
</evidence>
<name>A0ABY8WD87_9ACTN</name>
<evidence type="ECO:0000313" key="2">
    <source>
        <dbReference type="EMBL" id="WIM95342.1"/>
    </source>
</evidence>
<evidence type="ECO:0000256" key="1">
    <source>
        <dbReference type="SAM" id="Phobius"/>
    </source>
</evidence>
<organism evidence="2 3">
    <name type="scientific">Actinoplanes oblitus</name>
    <dbReference type="NCBI Taxonomy" id="3040509"/>
    <lineage>
        <taxon>Bacteria</taxon>
        <taxon>Bacillati</taxon>
        <taxon>Actinomycetota</taxon>
        <taxon>Actinomycetes</taxon>
        <taxon>Micromonosporales</taxon>
        <taxon>Micromonosporaceae</taxon>
        <taxon>Actinoplanes</taxon>
    </lineage>
</organism>
<keyword evidence="1" id="KW-0812">Transmembrane</keyword>
<dbReference type="Proteomes" id="UP001240150">
    <property type="component" value="Chromosome"/>
</dbReference>